<dbReference type="GO" id="GO:0005829">
    <property type="term" value="C:cytosol"/>
    <property type="evidence" value="ECO:0007669"/>
    <property type="project" value="TreeGrafter"/>
</dbReference>
<dbReference type="PRINTS" id="PR00079">
    <property type="entry name" value="G6PDHDRGNASE"/>
</dbReference>
<evidence type="ECO:0000313" key="8">
    <source>
        <dbReference type="EMBL" id="KKP66865.1"/>
    </source>
</evidence>
<organism evidence="8 9">
    <name type="scientific">Candidatus Nomurabacteria bacterium GW2011_GWE1_35_16</name>
    <dbReference type="NCBI Taxonomy" id="1618761"/>
    <lineage>
        <taxon>Bacteria</taxon>
        <taxon>Candidatus Nomuraibacteriota</taxon>
    </lineage>
</organism>
<evidence type="ECO:0000259" key="6">
    <source>
        <dbReference type="Pfam" id="PF00479"/>
    </source>
</evidence>
<evidence type="ECO:0000256" key="1">
    <source>
        <dbReference type="ARBA" id="ARBA00004937"/>
    </source>
</evidence>
<accession>A0A0G0DV26</accession>
<reference evidence="8 9" key="1">
    <citation type="journal article" date="2015" name="Nature">
        <title>rRNA introns, odd ribosomes, and small enigmatic genomes across a large radiation of phyla.</title>
        <authorList>
            <person name="Brown C.T."/>
            <person name="Hug L.A."/>
            <person name="Thomas B.C."/>
            <person name="Sharon I."/>
            <person name="Castelle C.J."/>
            <person name="Singh A."/>
            <person name="Wilkins M.J."/>
            <person name="Williams K.H."/>
            <person name="Banfield J.F."/>
        </authorList>
    </citation>
    <scope>NUCLEOTIDE SEQUENCE [LARGE SCALE GENOMIC DNA]</scope>
</reference>
<dbReference type="Gene3D" id="3.30.360.10">
    <property type="entry name" value="Dihydrodipicolinate Reductase, domain 2"/>
    <property type="match status" value="1"/>
</dbReference>
<evidence type="ECO:0000256" key="2">
    <source>
        <dbReference type="ARBA" id="ARBA00022526"/>
    </source>
</evidence>
<evidence type="ECO:0000256" key="4">
    <source>
        <dbReference type="ARBA" id="ARBA00023002"/>
    </source>
</evidence>
<dbReference type="PIRSF" id="PIRSF000110">
    <property type="entry name" value="G6PD"/>
    <property type="match status" value="1"/>
</dbReference>
<dbReference type="PANTHER" id="PTHR23429:SF0">
    <property type="entry name" value="GLUCOSE-6-PHOSPHATE 1-DEHYDROGENASE"/>
    <property type="match status" value="1"/>
</dbReference>
<dbReference type="GO" id="GO:0004345">
    <property type="term" value="F:glucose-6-phosphate dehydrogenase activity"/>
    <property type="evidence" value="ECO:0007669"/>
    <property type="project" value="InterPro"/>
</dbReference>
<sequence length="444" mass="51184">MKNDQPTILIIIGISGDLSKRKLLPAIGEIAKTGMIPSQFKIVGVTRQSNISLENLLKHTINKDYLLKNTELFEMNLEKEEDYEKLGNRLGEIEKEFGSSSQYLFYLSVPPNTSKSIIEFLGKGGLARRDNTKLLLEKPFGIDLESATQLVDHIDKYFKREQIYRIDHYLAKETAQNIIIFREGNSLFKKTWNKDFIEKIEITVSEEIGIEGRSNFYEQTGALRDLIQSHLLQLLALTLMDIPKEGHLEEVPHLRYEALRQIRIPSIPSLITYVKRGQYKGYREEVNNLDSMTETFASIDLESTDPKWQGVKINLTTGKALKDKFTEIKILYKKDNDHESNELLLRLQPDEGISFSVWAKRPGYEHQVSRHALNFSFKDHYTALPEAYEQVLFNAINGDHSLFSTSEEVVETWRILDELQKIWATSAYDLIIYKKGSTIEEIIS</sequence>
<dbReference type="EMBL" id="LBPY01000002">
    <property type="protein sequence ID" value="KKP66865.1"/>
    <property type="molecule type" value="Genomic_DNA"/>
</dbReference>
<gene>
    <name evidence="8" type="ORF">UR64_C0002G0081</name>
</gene>
<protein>
    <submittedName>
        <fullName evidence="8">Glucose-6-phosphate 1-dehydrogenase</fullName>
    </submittedName>
</protein>
<dbReference type="PANTHER" id="PTHR23429">
    <property type="entry name" value="GLUCOSE-6-PHOSPHATE 1-DEHYDROGENASE G6PD"/>
    <property type="match status" value="1"/>
</dbReference>
<dbReference type="GO" id="GO:0050661">
    <property type="term" value="F:NADP binding"/>
    <property type="evidence" value="ECO:0007669"/>
    <property type="project" value="InterPro"/>
</dbReference>
<name>A0A0G0DV26_9BACT</name>
<feature type="domain" description="Glucose-6-phosphate dehydrogenase NAD-binding" evidence="6">
    <location>
        <begin position="10"/>
        <end position="177"/>
    </location>
</feature>
<dbReference type="Pfam" id="PF02781">
    <property type="entry name" value="G6PD_C"/>
    <property type="match status" value="1"/>
</dbReference>
<dbReference type="InterPro" id="IPR036291">
    <property type="entry name" value="NAD(P)-bd_dom_sf"/>
</dbReference>
<dbReference type="Proteomes" id="UP000034952">
    <property type="component" value="Unassembled WGS sequence"/>
</dbReference>
<dbReference type="GO" id="GO:0009051">
    <property type="term" value="P:pentose-phosphate shunt, oxidative branch"/>
    <property type="evidence" value="ECO:0007669"/>
    <property type="project" value="TreeGrafter"/>
</dbReference>
<dbReference type="InterPro" id="IPR001282">
    <property type="entry name" value="G6P_DH"/>
</dbReference>
<dbReference type="Gene3D" id="3.40.50.720">
    <property type="entry name" value="NAD(P)-binding Rossmann-like Domain"/>
    <property type="match status" value="1"/>
</dbReference>
<keyword evidence="2" id="KW-0313">Glucose metabolism</keyword>
<dbReference type="Pfam" id="PF00479">
    <property type="entry name" value="G6PD_N"/>
    <property type="match status" value="1"/>
</dbReference>
<dbReference type="InterPro" id="IPR022674">
    <property type="entry name" value="G6P_DH_NAD-bd"/>
</dbReference>
<dbReference type="SUPFAM" id="SSF55347">
    <property type="entry name" value="Glyceraldehyde-3-phosphate dehydrogenase-like, C-terminal domain"/>
    <property type="match status" value="1"/>
</dbReference>
<evidence type="ECO:0000256" key="3">
    <source>
        <dbReference type="ARBA" id="ARBA00022857"/>
    </source>
</evidence>
<evidence type="ECO:0000259" key="7">
    <source>
        <dbReference type="Pfam" id="PF02781"/>
    </source>
</evidence>
<feature type="domain" description="Glucose-6-phosphate dehydrogenase C-terminal" evidence="7">
    <location>
        <begin position="180"/>
        <end position="437"/>
    </location>
</feature>
<dbReference type="AlphaFoldDB" id="A0A0G0DV26"/>
<keyword evidence="5" id="KW-0119">Carbohydrate metabolism</keyword>
<comment type="pathway">
    <text evidence="1">Carbohydrate degradation; pentose phosphate pathway; D-ribulose 5-phosphate from D-glucose 6-phosphate (oxidative stage): step 1/3.</text>
</comment>
<keyword evidence="3" id="KW-0521">NADP</keyword>
<keyword evidence="4" id="KW-0560">Oxidoreductase</keyword>
<proteinExistence type="predicted"/>
<evidence type="ECO:0000313" key="9">
    <source>
        <dbReference type="Proteomes" id="UP000034952"/>
    </source>
</evidence>
<dbReference type="PATRIC" id="fig|1618761.3.peg.148"/>
<comment type="caution">
    <text evidence="8">The sequence shown here is derived from an EMBL/GenBank/DDBJ whole genome shotgun (WGS) entry which is preliminary data.</text>
</comment>
<dbReference type="GO" id="GO:0006006">
    <property type="term" value="P:glucose metabolic process"/>
    <property type="evidence" value="ECO:0007669"/>
    <property type="project" value="UniProtKB-KW"/>
</dbReference>
<dbReference type="SUPFAM" id="SSF51735">
    <property type="entry name" value="NAD(P)-binding Rossmann-fold domains"/>
    <property type="match status" value="1"/>
</dbReference>
<evidence type="ECO:0000256" key="5">
    <source>
        <dbReference type="ARBA" id="ARBA00023277"/>
    </source>
</evidence>
<dbReference type="InterPro" id="IPR022675">
    <property type="entry name" value="G6P_DH_C"/>
</dbReference>